<sequence>MGQDLRVYIEVPEEAKVAVIDVGDGRVGLQATKCTV</sequence>
<accession>A0A834W3Z0</accession>
<evidence type="ECO:0000313" key="2">
    <source>
        <dbReference type="Proteomes" id="UP000634136"/>
    </source>
</evidence>
<organism evidence="1 2">
    <name type="scientific">Senna tora</name>
    <dbReference type="NCBI Taxonomy" id="362788"/>
    <lineage>
        <taxon>Eukaryota</taxon>
        <taxon>Viridiplantae</taxon>
        <taxon>Streptophyta</taxon>
        <taxon>Embryophyta</taxon>
        <taxon>Tracheophyta</taxon>
        <taxon>Spermatophyta</taxon>
        <taxon>Magnoliopsida</taxon>
        <taxon>eudicotyledons</taxon>
        <taxon>Gunneridae</taxon>
        <taxon>Pentapetalae</taxon>
        <taxon>rosids</taxon>
        <taxon>fabids</taxon>
        <taxon>Fabales</taxon>
        <taxon>Fabaceae</taxon>
        <taxon>Caesalpinioideae</taxon>
        <taxon>Cassia clade</taxon>
        <taxon>Senna</taxon>
    </lineage>
</organism>
<gene>
    <name evidence="1" type="ORF">G2W53_035383</name>
</gene>
<protein>
    <submittedName>
        <fullName evidence="1">Uncharacterized protein</fullName>
    </submittedName>
</protein>
<comment type="caution">
    <text evidence="1">The sequence shown here is derived from an EMBL/GenBank/DDBJ whole genome shotgun (WGS) entry which is preliminary data.</text>
</comment>
<keyword evidence="2" id="KW-1185">Reference proteome</keyword>
<evidence type="ECO:0000313" key="1">
    <source>
        <dbReference type="EMBL" id="KAF7808640.1"/>
    </source>
</evidence>
<dbReference type="EMBL" id="JAAIUW010000011">
    <property type="protein sequence ID" value="KAF7808640.1"/>
    <property type="molecule type" value="Genomic_DNA"/>
</dbReference>
<dbReference type="Proteomes" id="UP000634136">
    <property type="component" value="Unassembled WGS sequence"/>
</dbReference>
<reference evidence="1" key="1">
    <citation type="submission" date="2020-09" db="EMBL/GenBank/DDBJ databases">
        <title>Genome-Enabled Discovery of Anthraquinone Biosynthesis in Senna tora.</title>
        <authorList>
            <person name="Kang S.-H."/>
            <person name="Pandey R.P."/>
            <person name="Lee C.-M."/>
            <person name="Sim J.-S."/>
            <person name="Jeong J.-T."/>
            <person name="Choi B.-S."/>
            <person name="Jung M."/>
            <person name="Ginzburg D."/>
            <person name="Zhao K."/>
            <person name="Won S.Y."/>
            <person name="Oh T.-J."/>
            <person name="Yu Y."/>
            <person name="Kim N.-H."/>
            <person name="Lee O.R."/>
            <person name="Lee T.-H."/>
            <person name="Bashyal P."/>
            <person name="Kim T.-S."/>
            <person name="Lee W.-H."/>
            <person name="Kawkins C."/>
            <person name="Kim C.-K."/>
            <person name="Kim J.S."/>
            <person name="Ahn B.O."/>
            <person name="Rhee S.Y."/>
            <person name="Sohng J.K."/>
        </authorList>
    </citation>
    <scope>NUCLEOTIDE SEQUENCE</scope>
    <source>
        <tissue evidence="1">Leaf</tissue>
    </source>
</reference>
<name>A0A834W3Z0_9FABA</name>
<dbReference type="AlphaFoldDB" id="A0A834W3Z0"/>
<proteinExistence type="predicted"/>